<feature type="transmembrane region" description="Helical" evidence="1">
    <location>
        <begin position="86"/>
        <end position="105"/>
    </location>
</feature>
<dbReference type="AlphaFoldDB" id="A0A1K1SRL0"/>
<feature type="domain" description="Protein FecR C-terminal" evidence="3">
    <location>
        <begin position="317"/>
        <end position="385"/>
    </location>
</feature>
<dbReference type="InterPro" id="IPR012373">
    <property type="entry name" value="Ferrdict_sens_TM"/>
</dbReference>
<reference evidence="5 7" key="2">
    <citation type="submission" date="2023-11" db="EMBL/GenBank/DDBJ databases">
        <title>MicrobeMod: A computational toolkit for identifying prokaryotic methylation and restriction-modification with nanopore sequencing.</title>
        <authorList>
            <person name="Crits-Christoph A."/>
            <person name="Kang S.C."/>
            <person name="Lee H."/>
            <person name="Ostrov N."/>
        </authorList>
    </citation>
    <scope>NUCLEOTIDE SEQUENCE [LARGE SCALE GENOMIC DNA]</scope>
    <source>
        <strain evidence="5 7">ATCC 23090</strain>
    </source>
</reference>
<dbReference type="Gene3D" id="3.55.50.30">
    <property type="match status" value="1"/>
</dbReference>
<gene>
    <name evidence="4" type="ORF">SAMN05661012_05978</name>
    <name evidence="5" type="ORF">SR876_29395</name>
</gene>
<feature type="domain" description="FecR protein" evidence="2">
    <location>
        <begin position="178"/>
        <end position="277"/>
    </location>
</feature>
<evidence type="ECO:0000313" key="5">
    <source>
        <dbReference type="EMBL" id="WQG89048.1"/>
    </source>
</evidence>
<dbReference type="InterPro" id="IPR006860">
    <property type="entry name" value="FecR"/>
</dbReference>
<dbReference type="PANTHER" id="PTHR30273">
    <property type="entry name" value="PERIPLASMIC SIGNAL SENSOR AND SIGMA FACTOR ACTIVATOR FECR-RELATED"/>
    <property type="match status" value="1"/>
</dbReference>
<dbReference type="Pfam" id="PF16344">
    <property type="entry name" value="FecR_C"/>
    <property type="match status" value="1"/>
</dbReference>
<sequence length="391" mass="42720">MTAEELTLLLDKYKQNYITSDEKNRLFDAINSGEHDELLHADILQSLRGEVPSAGWEDEDHSAILNAIFQADEPETLTVVSNKRRFFLYAAAAVITGIILTTSLLHKKDPVKAPTLAKKQVLAPGSNKAMLTLADGTQIPLDSAANGALAQQGNTRISNANGQLSYQANGSSAVMYNTVTTPHGGQYQLTLADGSRVWLNAASSIRFPTAFTGKERQVSITGEAYFEIAQQPNHPFFVQVNAADKDLTVKVLGTSFNIMAYADEKAVKTALVDGAVQVEHGNQKSILKPGLEASLTDNNFAIAQADLEQTLAWKDGKFRFRSTNIKTIMRQLSRWYDMDVAYNGDVSDIDLTGVISRREDAGKLLKALEATQRVHFEVNGHNVTVSPATLH</sequence>
<keyword evidence="1" id="KW-0812">Transmembrane</keyword>
<dbReference type="Proteomes" id="UP000183788">
    <property type="component" value="Unassembled WGS sequence"/>
</dbReference>
<name>A0A1K1SRL0_9BACT</name>
<dbReference type="RefSeq" id="WP_072365481.1">
    <property type="nucleotide sequence ID" value="NZ_CP139972.1"/>
</dbReference>
<dbReference type="InterPro" id="IPR032508">
    <property type="entry name" value="FecR_C"/>
</dbReference>
<proteinExistence type="predicted"/>
<evidence type="ECO:0000313" key="6">
    <source>
        <dbReference type="Proteomes" id="UP000183788"/>
    </source>
</evidence>
<dbReference type="Gene3D" id="2.60.120.1440">
    <property type="match status" value="1"/>
</dbReference>
<accession>A0A1K1SRL0</accession>
<dbReference type="EMBL" id="FPIZ01000030">
    <property type="protein sequence ID" value="SFW86860.1"/>
    <property type="molecule type" value="Genomic_DNA"/>
</dbReference>
<evidence type="ECO:0000259" key="2">
    <source>
        <dbReference type="Pfam" id="PF04773"/>
    </source>
</evidence>
<keyword evidence="1" id="KW-0472">Membrane</keyword>
<protein>
    <submittedName>
        <fullName evidence="5">FecR domain-containing protein</fullName>
    </submittedName>
    <submittedName>
        <fullName evidence="4">FecR family protein</fullName>
    </submittedName>
</protein>
<reference evidence="4 6" key="1">
    <citation type="submission" date="2016-11" db="EMBL/GenBank/DDBJ databases">
        <authorList>
            <person name="Jaros S."/>
            <person name="Januszkiewicz K."/>
            <person name="Wedrychowicz H."/>
        </authorList>
    </citation>
    <scope>NUCLEOTIDE SEQUENCE [LARGE SCALE GENOMIC DNA]</scope>
    <source>
        <strain evidence="4 6">DSM 784</strain>
    </source>
</reference>
<organism evidence="4 6">
    <name type="scientific">Chitinophaga sancti</name>
    <dbReference type="NCBI Taxonomy" id="1004"/>
    <lineage>
        <taxon>Bacteria</taxon>
        <taxon>Pseudomonadati</taxon>
        <taxon>Bacteroidota</taxon>
        <taxon>Chitinophagia</taxon>
        <taxon>Chitinophagales</taxon>
        <taxon>Chitinophagaceae</taxon>
        <taxon>Chitinophaga</taxon>
    </lineage>
</organism>
<dbReference type="EMBL" id="CP140154">
    <property type="protein sequence ID" value="WQG89048.1"/>
    <property type="molecule type" value="Genomic_DNA"/>
</dbReference>
<keyword evidence="1" id="KW-1133">Transmembrane helix</keyword>
<evidence type="ECO:0000256" key="1">
    <source>
        <dbReference type="SAM" id="Phobius"/>
    </source>
</evidence>
<dbReference type="Proteomes" id="UP001326715">
    <property type="component" value="Chromosome"/>
</dbReference>
<evidence type="ECO:0000259" key="3">
    <source>
        <dbReference type="Pfam" id="PF16344"/>
    </source>
</evidence>
<keyword evidence="7" id="KW-1185">Reference proteome</keyword>
<dbReference type="GO" id="GO:0016989">
    <property type="term" value="F:sigma factor antagonist activity"/>
    <property type="evidence" value="ECO:0007669"/>
    <property type="project" value="TreeGrafter"/>
</dbReference>
<evidence type="ECO:0000313" key="7">
    <source>
        <dbReference type="Proteomes" id="UP001326715"/>
    </source>
</evidence>
<dbReference type="Pfam" id="PF04773">
    <property type="entry name" value="FecR"/>
    <property type="match status" value="1"/>
</dbReference>
<dbReference type="STRING" id="1004.SAMN05661012_05978"/>
<evidence type="ECO:0000313" key="4">
    <source>
        <dbReference type="EMBL" id="SFW86860.1"/>
    </source>
</evidence>
<dbReference type="OrthoDB" id="1099963at2"/>
<dbReference type="PANTHER" id="PTHR30273:SF2">
    <property type="entry name" value="PROTEIN FECR"/>
    <property type="match status" value="1"/>
</dbReference>